<evidence type="ECO:0000256" key="3">
    <source>
        <dbReference type="ARBA" id="ARBA00023002"/>
    </source>
</evidence>
<sequence>MADLANKTLAVTGAASGIGLAIALRLAQLGANVSLADVADQAKLDAALAAVVAAARTAGHAHTKFLIRRVDVRSTADVDAWMAATVEELPGDGKIHGAANFAGVTGAEMNTRGMGEIGDEDWEYVLGVNLTGVMKCMRAEVRAFAAEGGAIVNCSSIQGVVGVAMREAYTASKHGVVGLSRSAARELGRREGGPIRVNVVCPGHIVTPMLESVADLSLIEQSPEVQDTTLQRLGRTEEIVPLVIHLLSKESSFTTGAVHMVDGGRFV</sequence>
<keyword evidence="3" id="KW-0560">Oxidoreductase</keyword>
<dbReference type="InterPro" id="IPR036291">
    <property type="entry name" value="NAD(P)-bd_dom_sf"/>
</dbReference>
<dbReference type="AlphaFoldDB" id="A0A5N5D3L2"/>
<dbReference type="PRINTS" id="PR00081">
    <property type="entry name" value="GDHRDH"/>
</dbReference>
<dbReference type="PANTHER" id="PTHR24321">
    <property type="entry name" value="DEHYDROGENASES, SHORT CHAIN"/>
    <property type="match status" value="1"/>
</dbReference>
<dbReference type="Proteomes" id="UP000325902">
    <property type="component" value="Unassembled WGS sequence"/>
</dbReference>
<comment type="caution">
    <text evidence="4">The sequence shown here is derived from an EMBL/GenBank/DDBJ whole genome shotgun (WGS) entry which is preliminary data.</text>
</comment>
<accession>A0A5N5D3L2</accession>
<dbReference type="Pfam" id="PF13561">
    <property type="entry name" value="adh_short_C2"/>
    <property type="match status" value="1"/>
</dbReference>
<evidence type="ECO:0000256" key="2">
    <source>
        <dbReference type="ARBA" id="ARBA00022857"/>
    </source>
</evidence>
<dbReference type="PRINTS" id="PR00080">
    <property type="entry name" value="SDRFAMILY"/>
</dbReference>
<dbReference type="PANTHER" id="PTHR24321:SF8">
    <property type="entry name" value="ESTRADIOL 17-BETA-DEHYDROGENASE 8-RELATED"/>
    <property type="match status" value="1"/>
</dbReference>
<dbReference type="InterPro" id="IPR020904">
    <property type="entry name" value="Sc_DH/Rdtase_CS"/>
</dbReference>
<protein>
    <submittedName>
        <fullName evidence="4">Levodione reductase</fullName>
    </submittedName>
</protein>
<dbReference type="EMBL" id="VCHE01000084">
    <property type="protein sequence ID" value="KAB2572147.1"/>
    <property type="molecule type" value="Genomic_DNA"/>
</dbReference>
<evidence type="ECO:0000256" key="1">
    <source>
        <dbReference type="ARBA" id="ARBA00006484"/>
    </source>
</evidence>
<evidence type="ECO:0000313" key="4">
    <source>
        <dbReference type="EMBL" id="KAB2572147.1"/>
    </source>
</evidence>
<keyword evidence="2" id="KW-0521">NADP</keyword>
<reference evidence="4 5" key="1">
    <citation type="journal article" date="2019" name="Sci. Rep.">
        <title>A multi-omics analysis of the grapevine pathogen Lasiodiplodia theobromae reveals that temperature affects the expression of virulence- and pathogenicity-related genes.</title>
        <authorList>
            <person name="Felix C."/>
            <person name="Meneses R."/>
            <person name="Goncalves M.F.M."/>
            <person name="Tilleman L."/>
            <person name="Duarte A.S."/>
            <person name="Jorrin-Novo J.V."/>
            <person name="Van de Peer Y."/>
            <person name="Deforce D."/>
            <person name="Van Nieuwerburgh F."/>
            <person name="Esteves A.C."/>
            <person name="Alves A."/>
        </authorList>
    </citation>
    <scope>NUCLEOTIDE SEQUENCE [LARGE SCALE GENOMIC DNA]</scope>
    <source>
        <strain evidence="4 5">LA-SOL3</strain>
    </source>
</reference>
<dbReference type="CDD" id="cd05233">
    <property type="entry name" value="SDR_c"/>
    <property type="match status" value="1"/>
</dbReference>
<gene>
    <name evidence="4" type="primary">lvr_0</name>
    <name evidence="4" type="ORF">DBV05_g9183</name>
</gene>
<dbReference type="FunFam" id="3.40.50.720:FF:000084">
    <property type="entry name" value="Short-chain dehydrogenase reductase"/>
    <property type="match status" value="1"/>
</dbReference>
<dbReference type="PROSITE" id="PS00061">
    <property type="entry name" value="ADH_SHORT"/>
    <property type="match status" value="1"/>
</dbReference>
<dbReference type="GO" id="GO:0016491">
    <property type="term" value="F:oxidoreductase activity"/>
    <property type="evidence" value="ECO:0007669"/>
    <property type="project" value="UniProtKB-KW"/>
</dbReference>
<proteinExistence type="inferred from homology"/>
<dbReference type="SUPFAM" id="SSF51735">
    <property type="entry name" value="NAD(P)-binding Rossmann-fold domains"/>
    <property type="match status" value="1"/>
</dbReference>
<dbReference type="InterPro" id="IPR002347">
    <property type="entry name" value="SDR_fam"/>
</dbReference>
<evidence type="ECO:0000313" key="5">
    <source>
        <dbReference type="Proteomes" id="UP000325902"/>
    </source>
</evidence>
<dbReference type="OrthoDB" id="1669814at2759"/>
<name>A0A5N5D3L2_9PEZI</name>
<organism evidence="4 5">
    <name type="scientific">Lasiodiplodia theobromae</name>
    <dbReference type="NCBI Taxonomy" id="45133"/>
    <lineage>
        <taxon>Eukaryota</taxon>
        <taxon>Fungi</taxon>
        <taxon>Dikarya</taxon>
        <taxon>Ascomycota</taxon>
        <taxon>Pezizomycotina</taxon>
        <taxon>Dothideomycetes</taxon>
        <taxon>Dothideomycetes incertae sedis</taxon>
        <taxon>Botryosphaeriales</taxon>
        <taxon>Botryosphaeriaceae</taxon>
        <taxon>Lasiodiplodia</taxon>
    </lineage>
</organism>
<keyword evidence="5" id="KW-1185">Reference proteome</keyword>
<dbReference type="Gene3D" id="3.40.50.720">
    <property type="entry name" value="NAD(P)-binding Rossmann-like Domain"/>
    <property type="match status" value="1"/>
</dbReference>
<comment type="similarity">
    <text evidence="1">Belongs to the short-chain dehydrogenases/reductases (SDR) family.</text>
</comment>